<evidence type="ECO:0000313" key="9">
    <source>
        <dbReference type="Proteomes" id="UP000255303"/>
    </source>
</evidence>
<keyword evidence="1" id="KW-0678">Repressor</keyword>
<evidence type="ECO:0000313" key="8">
    <source>
        <dbReference type="EMBL" id="SUD50731.1"/>
    </source>
</evidence>
<protein>
    <recommendedName>
        <fullName evidence="6">Pyruvate dehydrogenase complex repressor</fullName>
    </recommendedName>
</protein>
<keyword evidence="4" id="KW-0804">Transcription</keyword>
<dbReference type="SMART" id="SM00345">
    <property type="entry name" value="HTH_GNTR"/>
    <property type="match status" value="1"/>
</dbReference>
<evidence type="ECO:0000259" key="7">
    <source>
        <dbReference type="PROSITE" id="PS50949"/>
    </source>
</evidence>
<dbReference type="Pfam" id="PF00392">
    <property type="entry name" value="GntR"/>
    <property type="match status" value="1"/>
</dbReference>
<evidence type="ECO:0000256" key="1">
    <source>
        <dbReference type="ARBA" id="ARBA00022491"/>
    </source>
</evidence>
<proteinExistence type="predicted"/>
<dbReference type="InterPro" id="IPR000524">
    <property type="entry name" value="Tscrpt_reg_HTH_GntR"/>
</dbReference>
<dbReference type="SUPFAM" id="SSF48008">
    <property type="entry name" value="GntR ligand-binding domain-like"/>
    <property type="match status" value="1"/>
</dbReference>
<dbReference type="Gene3D" id="1.10.10.10">
    <property type="entry name" value="Winged helix-like DNA-binding domain superfamily/Winged helix DNA-binding domain"/>
    <property type="match status" value="1"/>
</dbReference>
<dbReference type="RefSeq" id="WP_074856395.1">
    <property type="nucleotide sequence ID" value="NZ_FNZC01000012.1"/>
</dbReference>
<dbReference type="Proteomes" id="UP000255303">
    <property type="component" value="Unassembled WGS sequence"/>
</dbReference>
<dbReference type="SMART" id="SM00895">
    <property type="entry name" value="FCD"/>
    <property type="match status" value="1"/>
</dbReference>
<dbReference type="EMBL" id="UGUV01000002">
    <property type="protein sequence ID" value="SUD50731.1"/>
    <property type="molecule type" value="Genomic_DNA"/>
</dbReference>
<dbReference type="PANTHER" id="PTHR43537:SF34">
    <property type="entry name" value="PYRUVATE DEHYDROGENASE COMPLEX REPRESSOR"/>
    <property type="match status" value="1"/>
</dbReference>
<evidence type="ECO:0000256" key="5">
    <source>
        <dbReference type="ARBA" id="ARBA00037357"/>
    </source>
</evidence>
<dbReference type="GO" id="GO:0003677">
    <property type="term" value="F:DNA binding"/>
    <property type="evidence" value="ECO:0007669"/>
    <property type="project" value="UniProtKB-KW"/>
</dbReference>
<name>A0A379JR83_ECTOL</name>
<reference evidence="8 9" key="1">
    <citation type="submission" date="2018-06" db="EMBL/GenBank/DDBJ databases">
        <authorList>
            <consortium name="Pathogen Informatics"/>
            <person name="Doyle S."/>
        </authorList>
    </citation>
    <scope>NUCLEOTIDE SEQUENCE [LARGE SCALE GENOMIC DNA]</scope>
    <source>
        <strain evidence="8 9">NCTC10692</strain>
    </source>
</reference>
<dbReference type="InterPro" id="IPR036388">
    <property type="entry name" value="WH-like_DNA-bd_sf"/>
</dbReference>
<keyword evidence="2" id="KW-0805">Transcription regulation</keyword>
<dbReference type="InterPro" id="IPR036390">
    <property type="entry name" value="WH_DNA-bd_sf"/>
</dbReference>
<dbReference type="PRINTS" id="PR00035">
    <property type="entry name" value="HTHGNTR"/>
</dbReference>
<evidence type="ECO:0000256" key="2">
    <source>
        <dbReference type="ARBA" id="ARBA00023015"/>
    </source>
</evidence>
<dbReference type="PANTHER" id="PTHR43537">
    <property type="entry name" value="TRANSCRIPTIONAL REGULATOR, GNTR FAMILY"/>
    <property type="match status" value="1"/>
</dbReference>
<keyword evidence="3" id="KW-0238">DNA-binding</keyword>
<dbReference type="InterPro" id="IPR008920">
    <property type="entry name" value="TF_FadR/GntR_C"/>
</dbReference>
<comment type="function">
    <text evidence="5">Transcriptional repressor for the pyruvate dehydrogenase complex genes aceEF and lpd.</text>
</comment>
<dbReference type="Gene3D" id="1.20.120.530">
    <property type="entry name" value="GntR ligand-binding domain-like"/>
    <property type="match status" value="1"/>
</dbReference>
<accession>A0A379JR83</accession>
<gene>
    <name evidence="8" type="primary">pdhR_3</name>
    <name evidence="8" type="ORF">NCTC10692_01159</name>
</gene>
<dbReference type="SUPFAM" id="SSF46785">
    <property type="entry name" value="Winged helix' DNA-binding domain"/>
    <property type="match status" value="1"/>
</dbReference>
<evidence type="ECO:0000256" key="6">
    <source>
        <dbReference type="ARBA" id="ARBA00039592"/>
    </source>
</evidence>
<sequence length="254" mass="28334">MQPSNGTRTASFMRLRQEGRTEEVVRRLIEVIDLGLYAKGEQLPSETELALQFGVATVTLREALAVLRQRGLIETRRGRNGGSFVCAMPETAEQVLLDRLLELSALELRDLGDEHMAIAGTAARLAAQRSSKEHHQRLMHYIESLRSASSRLERRRADARFHIEVAVAAQSVRLTHSEMQLQAEIGELIWIDAEGFPDAEATCTEHRAIVDAIVNGDANLAGILAEAHVTRAVKRLINLRLQLMMRQEDEAKLA</sequence>
<dbReference type="CDD" id="cd07377">
    <property type="entry name" value="WHTH_GntR"/>
    <property type="match status" value="1"/>
</dbReference>
<evidence type="ECO:0000256" key="4">
    <source>
        <dbReference type="ARBA" id="ARBA00023163"/>
    </source>
</evidence>
<organism evidence="8 9">
    <name type="scientific">Ectopseudomonas oleovorans</name>
    <name type="common">Pseudomonas oleovorans</name>
    <dbReference type="NCBI Taxonomy" id="301"/>
    <lineage>
        <taxon>Bacteria</taxon>
        <taxon>Pseudomonadati</taxon>
        <taxon>Pseudomonadota</taxon>
        <taxon>Gammaproteobacteria</taxon>
        <taxon>Pseudomonadales</taxon>
        <taxon>Pseudomonadaceae</taxon>
        <taxon>Ectopseudomonas</taxon>
    </lineage>
</organism>
<dbReference type="AlphaFoldDB" id="A0A379JR83"/>
<dbReference type="PROSITE" id="PS50949">
    <property type="entry name" value="HTH_GNTR"/>
    <property type="match status" value="1"/>
</dbReference>
<dbReference type="InterPro" id="IPR011711">
    <property type="entry name" value="GntR_C"/>
</dbReference>
<dbReference type="GO" id="GO:0003700">
    <property type="term" value="F:DNA-binding transcription factor activity"/>
    <property type="evidence" value="ECO:0007669"/>
    <property type="project" value="InterPro"/>
</dbReference>
<dbReference type="Pfam" id="PF07729">
    <property type="entry name" value="FCD"/>
    <property type="match status" value="1"/>
</dbReference>
<feature type="domain" description="HTH gntR-type" evidence="7">
    <location>
        <begin position="18"/>
        <end position="88"/>
    </location>
</feature>
<evidence type="ECO:0000256" key="3">
    <source>
        <dbReference type="ARBA" id="ARBA00023125"/>
    </source>
</evidence>